<sequence>MKSKNIIFQQLKYYGITNCYELIYNPSFEQLFYEETNNTLTGLERGTVTTSGAIAVNTGIFTGRSPFDKYIVRDNNTSDKIWWSDKGINDNHPISQDIWEHLKILVSQQLSNKRLFIIDAFCGTKKNSRLRVRFVTEVAWQAHFVKNMFISPNELELNVFEPDFIVLNGAKCTNYKWREQNMYSENFIAFSLTEGMQLIGGTWYGGEIKKGLFSVMNYILPLKGIASMHCSANIGIQNQDVALFFGLSGTGKTTLSHDPNRYLIGDDEHGWDDDGIFNLEGGCYAKTINLNAKSEPAIFQAIRRNALLENVVVRTDGSVDYQDNSKTDNARVSYPISHVNHIVLPSYNFGHASTIIFLTADAFGVLPPVSILNIEQAQYYFLSGFTAKLSGTELGVINPIPTFSACFSAAFLLLHPTVYTELLANKMYSTGACAYLVNTGWNGSGNRITLNDTRTIINSILSREISDAPVMNLPIFNLAMPTRLFGIDNYILDPRNTYLNQAEWQKKAIYLAKLFIINFNKLTNNKSRWQSLDNFGPKI</sequence>
<dbReference type="InterPro" id="IPR013035">
    <property type="entry name" value="PEP_carboxykinase_C"/>
</dbReference>
<dbReference type="PATRIC" id="fig|186490.8.peg.13"/>
<feature type="binding site" evidence="13">
    <location>
        <position position="210"/>
    </location>
    <ligand>
        <name>substrate</name>
    </ligand>
</feature>
<feature type="binding site" evidence="13">
    <location>
        <position position="64"/>
    </location>
    <ligand>
        <name>substrate</name>
    </ligand>
</feature>
<dbReference type="GO" id="GO:0005829">
    <property type="term" value="C:cytosol"/>
    <property type="evidence" value="ECO:0007669"/>
    <property type="project" value="TreeGrafter"/>
</dbReference>
<dbReference type="EMBL" id="CP011787">
    <property type="protein sequence ID" value="AKZ65640.1"/>
    <property type="molecule type" value="Genomic_DNA"/>
</dbReference>
<dbReference type="NCBIfam" id="NF006821">
    <property type="entry name" value="PRK09344.1-3"/>
    <property type="match status" value="1"/>
</dbReference>
<dbReference type="NCBIfam" id="NF006819">
    <property type="entry name" value="PRK09344.1-1"/>
    <property type="match status" value="1"/>
</dbReference>
<keyword evidence="7 13" id="KW-0547">Nucleotide-binding</keyword>
<evidence type="ECO:0000256" key="10">
    <source>
        <dbReference type="ARBA" id="ARBA00023211"/>
    </source>
</evidence>
<feature type="binding site" evidence="13">
    <location>
        <begin position="246"/>
        <end position="254"/>
    </location>
    <ligand>
        <name>ATP</name>
        <dbReference type="ChEBI" id="CHEBI:30616"/>
    </ligand>
</feature>
<keyword evidence="4 13" id="KW-0312">Gluconeogenesis</keyword>
<comment type="pathway">
    <text evidence="1 13">Carbohydrate biosynthesis; gluconeogenesis.</text>
</comment>
<dbReference type="UniPathway" id="UPA00138"/>
<feature type="binding site" evidence="13">
    <location>
        <position position="210"/>
    </location>
    <ligand>
        <name>Mn(2+)</name>
        <dbReference type="ChEBI" id="CHEBI:29035"/>
    </ligand>
</feature>
<comment type="catalytic activity">
    <reaction evidence="12 13">
        <text>oxaloacetate + ATP = phosphoenolpyruvate + ADP + CO2</text>
        <dbReference type="Rhea" id="RHEA:18617"/>
        <dbReference type="ChEBI" id="CHEBI:16452"/>
        <dbReference type="ChEBI" id="CHEBI:16526"/>
        <dbReference type="ChEBI" id="CHEBI:30616"/>
        <dbReference type="ChEBI" id="CHEBI:58702"/>
        <dbReference type="ChEBI" id="CHEBI:456216"/>
        <dbReference type="EC" id="4.1.1.49"/>
    </reaction>
</comment>
<evidence type="ECO:0000256" key="7">
    <source>
        <dbReference type="ARBA" id="ARBA00022741"/>
    </source>
</evidence>
<evidence type="ECO:0000256" key="1">
    <source>
        <dbReference type="ARBA" id="ARBA00004742"/>
    </source>
</evidence>
<comment type="subunit">
    <text evidence="13">Monomer.</text>
</comment>
<evidence type="ECO:0000256" key="6">
    <source>
        <dbReference type="ARBA" id="ARBA00022723"/>
    </source>
</evidence>
<feature type="binding site" evidence="13">
    <location>
        <position position="229"/>
    </location>
    <ligand>
        <name>Mn(2+)</name>
        <dbReference type="ChEBI" id="CHEBI:29035"/>
    </ligand>
</feature>
<keyword evidence="9 13" id="KW-0067">ATP-binding</keyword>
<keyword evidence="11 13" id="KW-0456">Lyase</keyword>
<dbReference type="SUPFAM" id="SSF68923">
    <property type="entry name" value="PEP carboxykinase N-terminal domain"/>
    <property type="match status" value="1"/>
</dbReference>
<dbReference type="AlphaFoldDB" id="A0A0K2BJY7"/>
<accession>A0A0K2BJY7</accession>
<evidence type="ECO:0000313" key="15">
    <source>
        <dbReference type="Proteomes" id="UP000056466"/>
    </source>
</evidence>
<dbReference type="FunFam" id="3.40.449.10:FF:000001">
    <property type="entry name" value="Phosphoenolpyruvate carboxykinase (ATP)"/>
    <property type="match status" value="1"/>
</dbReference>
<organism evidence="14 15">
    <name type="scientific">Candidatus Palibaumannia cicadellinicola</name>
    <dbReference type="NCBI Taxonomy" id="186490"/>
    <lineage>
        <taxon>Bacteria</taxon>
        <taxon>Pseudomonadati</taxon>
        <taxon>Pseudomonadota</taxon>
        <taxon>Gammaproteobacteria</taxon>
        <taxon>Candidatus Palibaumannia</taxon>
    </lineage>
</organism>
<evidence type="ECO:0000256" key="4">
    <source>
        <dbReference type="ARBA" id="ARBA00022432"/>
    </source>
</evidence>
<dbReference type="PANTHER" id="PTHR30031">
    <property type="entry name" value="PHOSPHOENOLPYRUVATE CARBOXYKINASE ATP"/>
    <property type="match status" value="1"/>
</dbReference>
<evidence type="ECO:0000256" key="3">
    <source>
        <dbReference type="ARBA" id="ARBA00012363"/>
    </source>
</evidence>
<keyword evidence="14" id="KW-0418">Kinase</keyword>
<keyword evidence="14" id="KW-0670">Pyruvate</keyword>
<feature type="binding site" evidence="13">
    <location>
        <position position="295"/>
    </location>
    <ligand>
        <name>ATP</name>
        <dbReference type="ChEBI" id="CHEBI:30616"/>
    </ligand>
</feature>
<comment type="similarity">
    <text evidence="2 13">Belongs to the phosphoenolpyruvate carboxykinase (ATP) family.</text>
</comment>
<dbReference type="PANTHER" id="PTHR30031:SF0">
    <property type="entry name" value="PHOSPHOENOLPYRUVATE CARBOXYKINASE (ATP)"/>
    <property type="match status" value="1"/>
</dbReference>
<comment type="function">
    <text evidence="13">Involved in the gluconeogenesis. Catalyzes the conversion of oxaloacetate (OAA) to phosphoenolpyruvate (PEP) through direct phosphoryl transfer between the nucleoside triphosphate and OAA.</text>
</comment>
<dbReference type="Pfam" id="PF01293">
    <property type="entry name" value="PEPCK_ATP"/>
    <property type="match status" value="1"/>
</dbReference>
<keyword evidence="10 13" id="KW-0464">Manganese</keyword>
<dbReference type="InterPro" id="IPR008210">
    <property type="entry name" value="PEP_carboxykinase_N"/>
</dbReference>
<keyword evidence="8 13" id="KW-0210">Decarboxylase</keyword>
<dbReference type="OrthoDB" id="9806325at2"/>
<dbReference type="InterPro" id="IPR015994">
    <property type="entry name" value="PEPCK_ATP_CS"/>
</dbReference>
<feature type="binding site" evidence="13">
    <location>
        <position position="331"/>
    </location>
    <ligand>
        <name>ATP</name>
        <dbReference type="ChEBI" id="CHEBI:30616"/>
    </ligand>
</feature>
<evidence type="ECO:0000256" key="5">
    <source>
        <dbReference type="ARBA" id="ARBA00022490"/>
    </source>
</evidence>
<dbReference type="GO" id="GO:0006094">
    <property type="term" value="P:gluconeogenesis"/>
    <property type="evidence" value="ECO:0007669"/>
    <property type="project" value="UniProtKB-UniRule"/>
</dbReference>
<dbReference type="Gene3D" id="2.170.8.10">
    <property type="entry name" value="Phosphoenolpyruvate Carboxykinase, domain 2"/>
    <property type="match status" value="1"/>
</dbReference>
<dbReference type="KEGG" id="bcig:AB162_012"/>
<evidence type="ECO:0000256" key="8">
    <source>
        <dbReference type="ARBA" id="ARBA00022793"/>
    </source>
</evidence>
<feature type="binding site" evidence="13">
    <location>
        <position position="453"/>
    </location>
    <ligand>
        <name>ATP</name>
        <dbReference type="ChEBI" id="CHEBI:30616"/>
    </ligand>
</feature>
<dbReference type="NCBIfam" id="TIGR00224">
    <property type="entry name" value="pckA"/>
    <property type="match status" value="1"/>
</dbReference>
<keyword evidence="15" id="KW-1185">Reference proteome</keyword>
<gene>
    <name evidence="14" type="primary">pck</name>
    <name evidence="13" type="synonym">pckA</name>
    <name evidence="14" type="ORF">AB162_012</name>
</gene>
<dbReference type="GO" id="GO:0004612">
    <property type="term" value="F:phosphoenolpyruvate carboxykinase (ATP) activity"/>
    <property type="evidence" value="ECO:0007669"/>
    <property type="project" value="UniProtKB-UniRule"/>
</dbReference>
<feature type="binding site" evidence="13">
    <location>
        <position position="229"/>
    </location>
    <ligand>
        <name>ATP</name>
        <dbReference type="ChEBI" id="CHEBI:30616"/>
    </ligand>
</feature>
<feature type="binding site" evidence="13">
    <location>
        <position position="267"/>
    </location>
    <ligand>
        <name>Mn(2+)</name>
        <dbReference type="ChEBI" id="CHEBI:29035"/>
    </ligand>
</feature>
<feature type="binding site" evidence="13">
    <location>
        <position position="210"/>
    </location>
    <ligand>
        <name>ATP</name>
        <dbReference type="ChEBI" id="CHEBI:30616"/>
    </ligand>
</feature>
<keyword evidence="5 13" id="KW-0963">Cytoplasm</keyword>
<evidence type="ECO:0000256" key="12">
    <source>
        <dbReference type="ARBA" id="ARBA00047371"/>
    </source>
</evidence>
<dbReference type="Gene3D" id="3.40.449.10">
    <property type="entry name" value="Phosphoenolpyruvate Carboxykinase, domain 1"/>
    <property type="match status" value="1"/>
</dbReference>
<dbReference type="GO" id="GO:0016301">
    <property type="term" value="F:kinase activity"/>
    <property type="evidence" value="ECO:0007669"/>
    <property type="project" value="UniProtKB-KW"/>
</dbReference>
<dbReference type="GO" id="GO:0005524">
    <property type="term" value="F:ATP binding"/>
    <property type="evidence" value="ECO:0007669"/>
    <property type="project" value="UniProtKB-UniRule"/>
</dbReference>
<feature type="binding site" evidence="13">
    <location>
        <position position="331"/>
    </location>
    <ligand>
        <name>substrate</name>
    </ligand>
</feature>
<dbReference type="InterPro" id="IPR001272">
    <property type="entry name" value="PEP_carboxykinase_ATP"/>
</dbReference>
<dbReference type="EC" id="4.1.1.49" evidence="3 13"/>
<protein>
    <recommendedName>
        <fullName evidence="3 13">Phosphoenolpyruvate carboxykinase (ATP)</fullName>
        <shortName evidence="13">PCK</shortName>
        <shortName evidence="13">PEP carboxykinase</shortName>
        <shortName evidence="13">PEPCK</shortName>
        <ecNumber evidence="3 13">4.1.1.49</ecNumber>
    </recommendedName>
</protein>
<keyword evidence="6 13" id="KW-0479">Metal-binding</keyword>
<dbReference type="Gene3D" id="3.90.228.20">
    <property type="match status" value="1"/>
</dbReference>
<proteinExistence type="inferred from homology"/>
<dbReference type="SUPFAM" id="SSF53795">
    <property type="entry name" value="PEP carboxykinase-like"/>
    <property type="match status" value="1"/>
</dbReference>
<evidence type="ECO:0000256" key="13">
    <source>
        <dbReference type="HAMAP-Rule" id="MF_00453"/>
    </source>
</evidence>
<dbReference type="HAMAP" id="MF_00453">
    <property type="entry name" value="PEPCK_ATP"/>
    <property type="match status" value="1"/>
</dbReference>
<evidence type="ECO:0000256" key="9">
    <source>
        <dbReference type="ARBA" id="ARBA00022840"/>
    </source>
</evidence>
<dbReference type="GO" id="GO:0046872">
    <property type="term" value="F:metal ion binding"/>
    <property type="evidence" value="ECO:0007669"/>
    <property type="project" value="UniProtKB-KW"/>
</dbReference>
<dbReference type="Proteomes" id="UP000056466">
    <property type="component" value="Chromosome"/>
</dbReference>
<dbReference type="RefSeq" id="WP_053096413.1">
    <property type="nucleotide sequence ID" value="NZ_CP011787.1"/>
</dbReference>
<evidence type="ECO:0000313" key="14">
    <source>
        <dbReference type="EMBL" id="AKZ65640.1"/>
    </source>
</evidence>
<comment type="cofactor">
    <cofactor evidence="13">
        <name>Mn(2+)</name>
        <dbReference type="ChEBI" id="CHEBI:29035"/>
    </cofactor>
    <text evidence="13">Binds 1 Mn(2+) ion per subunit.</text>
</comment>
<dbReference type="PROSITE" id="PS00532">
    <property type="entry name" value="PEPCK_ATP"/>
    <property type="match status" value="1"/>
</dbReference>
<feature type="binding site" evidence="13">
    <location>
        <begin position="447"/>
        <end position="448"/>
    </location>
    <ligand>
        <name>ATP</name>
        <dbReference type="ChEBI" id="CHEBI:30616"/>
    </ligand>
</feature>
<evidence type="ECO:0000256" key="11">
    <source>
        <dbReference type="ARBA" id="ARBA00023239"/>
    </source>
</evidence>
<evidence type="ECO:0000256" key="2">
    <source>
        <dbReference type="ARBA" id="ARBA00006052"/>
    </source>
</evidence>
<feature type="binding site" evidence="13">
    <location>
        <position position="204"/>
    </location>
    <ligand>
        <name>substrate</name>
    </ligand>
</feature>
<keyword evidence="14" id="KW-0808">Transferase</keyword>
<comment type="subcellular location">
    <subcellularLocation>
        <location evidence="13">Cytoplasm</location>
    </subcellularLocation>
</comment>
<name>A0A0K2BJY7_9GAMM</name>
<reference evidence="14 15" key="1">
    <citation type="submission" date="2015-06" db="EMBL/GenBank/DDBJ databases">
        <title>Lineage-specific patterns of genome deterioration in obligate symbionts.</title>
        <authorList>
            <person name="Bennett G.M."/>
            <person name="McCutcheon J.P."/>
            <person name="McDonald B.R."/>
            <person name="Moran N.A."/>
        </authorList>
    </citation>
    <scope>NUCLEOTIDE SEQUENCE [LARGE SCALE GENOMIC DNA]</scope>
    <source>
        <strain evidence="14 15">B-GSS</strain>
    </source>
</reference>
<dbReference type="PIRSF" id="PIRSF006294">
    <property type="entry name" value="PEP_crbxkin"/>
    <property type="match status" value="1"/>
</dbReference>